<feature type="transmembrane region" description="Helical" evidence="6">
    <location>
        <begin position="142"/>
        <end position="161"/>
    </location>
</feature>
<comment type="subcellular location">
    <subcellularLocation>
        <location evidence="1">Cell membrane</location>
        <topology evidence="1">Multi-pass membrane protein</topology>
    </subcellularLocation>
</comment>
<dbReference type="Proteomes" id="UP000076563">
    <property type="component" value="Unassembled WGS sequence"/>
</dbReference>
<feature type="transmembrane region" description="Helical" evidence="6">
    <location>
        <begin position="197"/>
        <end position="214"/>
    </location>
</feature>
<dbReference type="eggNOG" id="COG4603">
    <property type="taxonomic scope" value="Bacteria"/>
</dbReference>
<evidence type="ECO:0000313" key="8">
    <source>
        <dbReference type="Proteomes" id="UP000076563"/>
    </source>
</evidence>
<proteinExistence type="predicted"/>
<dbReference type="PANTHER" id="PTHR47089">
    <property type="entry name" value="ABC TRANSPORTER, PERMEASE PROTEIN"/>
    <property type="match status" value="1"/>
</dbReference>
<keyword evidence="5 6" id="KW-0472">Membrane</keyword>
<organism evidence="7 8">
    <name type="scientific">Paenibacillus elgii</name>
    <dbReference type="NCBI Taxonomy" id="189691"/>
    <lineage>
        <taxon>Bacteria</taxon>
        <taxon>Bacillati</taxon>
        <taxon>Bacillota</taxon>
        <taxon>Bacilli</taxon>
        <taxon>Bacillales</taxon>
        <taxon>Paenibacillaceae</taxon>
        <taxon>Paenibacillus</taxon>
    </lineage>
</organism>
<dbReference type="STRING" id="1007103.GCA_000213315_05221"/>
<dbReference type="RefSeq" id="WP_063187886.1">
    <property type="nucleotide sequence ID" value="NZ_LQRA01000110.1"/>
</dbReference>
<feature type="transmembrane region" description="Helical" evidence="6">
    <location>
        <begin position="108"/>
        <end position="130"/>
    </location>
</feature>
<keyword evidence="3 6" id="KW-0812">Transmembrane</keyword>
<dbReference type="GO" id="GO:0005886">
    <property type="term" value="C:plasma membrane"/>
    <property type="evidence" value="ECO:0007669"/>
    <property type="project" value="UniProtKB-SubCell"/>
</dbReference>
<evidence type="ECO:0000256" key="3">
    <source>
        <dbReference type="ARBA" id="ARBA00022692"/>
    </source>
</evidence>
<dbReference type="PANTHER" id="PTHR47089:SF1">
    <property type="entry name" value="GUANOSINE ABC TRANSPORTER PERMEASE PROTEIN NUPP"/>
    <property type="match status" value="1"/>
</dbReference>
<comment type="caution">
    <text evidence="7">The sequence shown here is derived from an EMBL/GenBank/DDBJ whole genome shotgun (WGS) entry which is preliminary data.</text>
</comment>
<evidence type="ECO:0000256" key="2">
    <source>
        <dbReference type="ARBA" id="ARBA00022475"/>
    </source>
</evidence>
<evidence type="ECO:0000256" key="1">
    <source>
        <dbReference type="ARBA" id="ARBA00004651"/>
    </source>
</evidence>
<feature type="transmembrane region" description="Helical" evidence="6">
    <location>
        <begin position="243"/>
        <end position="266"/>
    </location>
</feature>
<evidence type="ECO:0000256" key="4">
    <source>
        <dbReference type="ARBA" id="ARBA00022989"/>
    </source>
</evidence>
<sequence length="358" mass="37678">MAKAIRVMTKDSAIVPLVAIVLGLLVGALIMLAGGYNPLTAYASLIEKVIGDPYSIGETVREITPLLLTGLSVAFAFRTGLFNIGGEGQFIMGMTGATWVGVKLTLPFWLHAPLAIVTGAVLGGLWGAIAGYLKARRGVNEVITTIMLNWIALYLGNYIVSRYLLQPGQQRSYLIHDTASISLNALSALFGNARLHLGIPIALLAAVAFYVLLWKTRQGYELRAVGHSPSAAEYAGMNVNAGIVRAMFIGGVFAGLAGVFEVLGVFHYQVISAASPGYGFDGIAVALLGGNHPLGVVLAAALFGTLTYGSAGMSFGADVPPEIIRVIIGTVIFFVASHGIIRWLLKPLRAGRKPGEVA</sequence>
<feature type="transmembrane region" description="Helical" evidence="6">
    <location>
        <begin position="12"/>
        <end position="36"/>
    </location>
</feature>
<evidence type="ECO:0000256" key="6">
    <source>
        <dbReference type="SAM" id="Phobius"/>
    </source>
</evidence>
<evidence type="ECO:0000313" key="7">
    <source>
        <dbReference type="EMBL" id="KZE71543.1"/>
    </source>
</evidence>
<feature type="transmembrane region" description="Helical" evidence="6">
    <location>
        <begin position="323"/>
        <end position="345"/>
    </location>
</feature>
<dbReference type="AlphaFoldDB" id="A0A163TBK6"/>
<accession>A0A163TBK6</accession>
<reference evidence="8" key="1">
    <citation type="submission" date="2016-01" db="EMBL/GenBank/DDBJ databases">
        <title>Draft genome of Chromobacterium sp. F49.</title>
        <authorList>
            <person name="Hong K.W."/>
        </authorList>
    </citation>
    <scope>NUCLEOTIDE SEQUENCE [LARGE SCALE GENOMIC DNA]</scope>
    <source>
        <strain evidence="8">M63</strain>
    </source>
</reference>
<dbReference type="Pfam" id="PF02653">
    <property type="entry name" value="BPD_transp_2"/>
    <property type="match status" value="1"/>
</dbReference>
<dbReference type="GO" id="GO:0022857">
    <property type="term" value="F:transmembrane transporter activity"/>
    <property type="evidence" value="ECO:0007669"/>
    <property type="project" value="InterPro"/>
</dbReference>
<name>A0A163TBK6_9BACL</name>
<dbReference type="OrthoDB" id="45037at2"/>
<keyword evidence="2" id="KW-1003">Cell membrane</keyword>
<evidence type="ECO:0000256" key="5">
    <source>
        <dbReference type="ARBA" id="ARBA00023136"/>
    </source>
</evidence>
<dbReference type="InterPro" id="IPR001851">
    <property type="entry name" value="ABC_transp_permease"/>
</dbReference>
<protein>
    <submittedName>
        <fullName evidence="7">Branched-chain amino acid ABC transporter permease</fullName>
    </submittedName>
</protein>
<gene>
    <name evidence="7" type="ORF">AV654_04835</name>
</gene>
<keyword evidence="4 6" id="KW-1133">Transmembrane helix</keyword>
<dbReference type="CDD" id="cd06580">
    <property type="entry name" value="TM_PBP1_transp_TpRbsC_like"/>
    <property type="match status" value="1"/>
</dbReference>
<feature type="transmembrane region" description="Helical" evidence="6">
    <location>
        <begin position="278"/>
        <end position="303"/>
    </location>
</feature>
<keyword evidence="8" id="KW-1185">Reference proteome</keyword>
<dbReference type="EMBL" id="LQRA01000110">
    <property type="protein sequence ID" value="KZE71543.1"/>
    <property type="molecule type" value="Genomic_DNA"/>
</dbReference>